<name>A0AAP5HA46_PAEAM</name>
<protein>
    <recommendedName>
        <fullName evidence="10">Heparin-sulfate lyase N-terminal domain-containing protein</fullName>
    </recommendedName>
</protein>
<feature type="transmembrane region" description="Helical" evidence="5">
    <location>
        <begin position="9"/>
        <end position="27"/>
    </location>
</feature>
<dbReference type="Pfam" id="PF07940">
    <property type="entry name" value="Hepar_II_III_C"/>
    <property type="match status" value="1"/>
</dbReference>
<evidence type="ECO:0000313" key="9">
    <source>
        <dbReference type="Proteomes" id="UP001254832"/>
    </source>
</evidence>
<dbReference type="PANTHER" id="PTHR39210">
    <property type="entry name" value="HEPARIN-SULFATE LYASE"/>
    <property type="match status" value="1"/>
</dbReference>
<feature type="domain" description="Heparin-sulfate lyase N-terminal" evidence="7">
    <location>
        <begin position="73"/>
        <end position="313"/>
    </location>
</feature>
<organism evidence="8 9">
    <name type="scientific">Paenibacillus amylolyticus</name>
    <dbReference type="NCBI Taxonomy" id="1451"/>
    <lineage>
        <taxon>Bacteria</taxon>
        <taxon>Bacillati</taxon>
        <taxon>Bacillota</taxon>
        <taxon>Bacilli</taxon>
        <taxon>Bacillales</taxon>
        <taxon>Paenibacillaceae</taxon>
        <taxon>Paenibacillus</taxon>
    </lineage>
</organism>
<dbReference type="Gene3D" id="1.50.10.100">
    <property type="entry name" value="Chondroitin AC/alginate lyase"/>
    <property type="match status" value="1"/>
</dbReference>
<keyword evidence="5" id="KW-1133">Transmembrane helix</keyword>
<keyword evidence="5" id="KW-0812">Transmembrane</keyword>
<dbReference type="EMBL" id="JAVDTR010000018">
    <property type="protein sequence ID" value="MDR6726599.1"/>
    <property type="molecule type" value="Genomic_DNA"/>
</dbReference>
<dbReference type="Pfam" id="PF16889">
    <property type="entry name" value="Hepar_II_III_N"/>
    <property type="match status" value="1"/>
</dbReference>
<keyword evidence="2" id="KW-0732">Signal</keyword>
<evidence type="ECO:0000256" key="5">
    <source>
        <dbReference type="SAM" id="Phobius"/>
    </source>
</evidence>
<sequence length="812" mass="92786">MLTGRRKTSIILLSLLVTFVVILMVIYPGKKQNQSEITLEEQIEIYKPFYLKDGYSDEKLDGIFKENADKLLNNRLIVEEKITDDILYDIENIDWNMSVTASPNTFSLYLHTLSPVYYLCQAFIQTNDMKYLDAADKFVESWAAYAEGSNKINRYTWYDHSVAERTENLIFYSIIKESVGDGTTNSQISKLINDNAKWLYNDDNYTHKHNHGIFEDGALIKSGYYMNNTQYIQKGINRLDEQLKYAFPNGQIHIENSLGYHIGIISYIKGVGDFLTQFNDKYAVTALNYYKGAVDYLVYVHKPNLSVPFIGDTIGSLGKPSSIQNDFGDANLKYIQTKGLEGSVPKEKVKVYLKDGTAIFREHWDATNFDQATWLLFKSGFLSSTHKHADDLSILLYSKGHDIFIDPGMYNYMVGTKLHDYMNSSMAHNTVMVDDQSYSVSMFNSNKVGLYSYKKNSGYMAVKGFNNIFSGVNIDRSVNYIDGDNYLIVDDILSNQTHKYSQIFHLSNDVEVEELSEDHMILKIKGTNYHVLLQQLIPVDSVQKFTGGSDKAFLSFTSSGFNKSIPTSSVLFNKKGSNSKFITSLRILESNELKDIILDKPILEGDTVTFNEVQIDTSERERIPNTHIFASIDATKLELTNNVTTSTLQKLSYSFYLLDKETGRKHSSTPYSFDSNAVFDLEKGKNYAVISYLRNSAKETSKKLTGFVEFNGKDFVYNEVPKMEQEPAVKGSQVKKIGDRQYNFKVNLLGNHRLTSKWYIYKDGASYDFVGNNSNELTYNFTEPGKYTCIYRINDIYFGEIDFNNFEEIEVP</sequence>
<dbReference type="RefSeq" id="WP_056693575.1">
    <property type="nucleotide sequence ID" value="NZ_JAVDTR010000018.1"/>
</dbReference>
<dbReference type="GO" id="GO:0016829">
    <property type="term" value="F:lyase activity"/>
    <property type="evidence" value="ECO:0007669"/>
    <property type="project" value="UniProtKB-KW"/>
</dbReference>
<keyword evidence="4" id="KW-0456">Lyase</keyword>
<evidence type="ECO:0000256" key="2">
    <source>
        <dbReference type="ARBA" id="ARBA00022729"/>
    </source>
</evidence>
<feature type="domain" description="Heparinase II/III-like C-terminal" evidence="6">
    <location>
        <begin position="360"/>
        <end position="528"/>
    </location>
</feature>
<dbReference type="InterPro" id="IPR008929">
    <property type="entry name" value="Chondroitin_lyas"/>
</dbReference>
<dbReference type="InterPro" id="IPR012480">
    <property type="entry name" value="Hepar_II_III_C"/>
</dbReference>
<comment type="subcellular location">
    <subcellularLocation>
        <location evidence="1">Periplasm</location>
    </subcellularLocation>
</comment>
<keyword evidence="5" id="KW-0472">Membrane</keyword>
<comment type="caution">
    <text evidence="8">The sequence shown here is derived from an EMBL/GenBank/DDBJ whole genome shotgun (WGS) entry which is preliminary data.</text>
</comment>
<keyword evidence="3" id="KW-0574">Periplasm</keyword>
<evidence type="ECO:0000259" key="6">
    <source>
        <dbReference type="Pfam" id="PF07940"/>
    </source>
</evidence>
<evidence type="ECO:0000313" key="8">
    <source>
        <dbReference type="EMBL" id="MDR6726599.1"/>
    </source>
</evidence>
<evidence type="ECO:0008006" key="10">
    <source>
        <dbReference type="Google" id="ProtNLM"/>
    </source>
</evidence>
<dbReference type="AlphaFoldDB" id="A0AAP5HA46"/>
<dbReference type="Gene3D" id="2.70.98.70">
    <property type="match status" value="1"/>
</dbReference>
<dbReference type="PANTHER" id="PTHR39210:SF1">
    <property type="entry name" value="HEPARIN-SULFATE LYASE"/>
    <property type="match status" value="1"/>
</dbReference>
<accession>A0AAP5HA46</accession>
<dbReference type="GO" id="GO:0042597">
    <property type="term" value="C:periplasmic space"/>
    <property type="evidence" value="ECO:0007669"/>
    <property type="project" value="UniProtKB-SubCell"/>
</dbReference>
<dbReference type="Proteomes" id="UP001254832">
    <property type="component" value="Unassembled WGS sequence"/>
</dbReference>
<reference evidence="8" key="1">
    <citation type="submission" date="2023-07" db="EMBL/GenBank/DDBJ databases">
        <title>Sorghum-associated microbial communities from plants grown in Nebraska, USA.</title>
        <authorList>
            <person name="Schachtman D."/>
        </authorList>
    </citation>
    <scope>NUCLEOTIDE SEQUENCE</scope>
    <source>
        <strain evidence="8">BE80</strain>
    </source>
</reference>
<gene>
    <name evidence="8" type="ORF">J2W91_005120</name>
</gene>
<dbReference type="SUPFAM" id="SSF48230">
    <property type="entry name" value="Chondroitin AC/alginate lyase"/>
    <property type="match status" value="1"/>
</dbReference>
<evidence type="ECO:0000256" key="4">
    <source>
        <dbReference type="ARBA" id="ARBA00023239"/>
    </source>
</evidence>
<dbReference type="InterPro" id="IPR031680">
    <property type="entry name" value="Hepar_II_III_N"/>
</dbReference>
<evidence type="ECO:0000256" key="3">
    <source>
        <dbReference type="ARBA" id="ARBA00022764"/>
    </source>
</evidence>
<evidence type="ECO:0000256" key="1">
    <source>
        <dbReference type="ARBA" id="ARBA00004418"/>
    </source>
</evidence>
<proteinExistence type="predicted"/>
<evidence type="ECO:0000259" key="7">
    <source>
        <dbReference type="Pfam" id="PF16889"/>
    </source>
</evidence>